<dbReference type="GO" id="GO:0005615">
    <property type="term" value="C:extracellular space"/>
    <property type="evidence" value="ECO:0007669"/>
    <property type="project" value="TreeGrafter"/>
</dbReference>
<keyword evidence="5" id="KW-0675">Receptor</keyword>
<dbReference type="GO" id="GO:0004720">
    <property type="term" value="F:protein-lysine 6-oxidase activity"/>
    <property type="evidence" value="ECO:0007669"/>
    <property type="project" value="TreeGrafter"/>
</dbReference>
<feature type="domain" description="SRCR" evidence="4">
    <location>
        <begin position="213"/>
        <end position="293"/>
    </location>
</feature>
<dbReference type="PROSITE" id="PS50287">
    <property type="entry name" value="SRCR_2"/>
    <property type="match status" value="2"/>
</dbReference>
<dbReference type="Gene3D" id="3.10.250.10">
    <property type="entry name" value="SRCR-like domain"/>
    <property type="match status" value="2"/>
</dbReference>
<evidence type="ECO:0000313" key="6">
    <source>
        <dbReference type="Proteomes" id="UP000242457"/>
    </source>
</evidence>
<feature type="disulfide bond" evidence="2">
    <location>
        <begin position="114"/>
        <end position="175"/>
    </location>
</feature>
<dbReference type="STRING" id="94128.A0A2A3EEV8"/>
<name>A0A2A3EEV8_APICC</name>
<dbReference type="Proteomes" id="UP000242457">
    <property type="component" value="Unassembled WGS sequence"/>
</dbReference>
<dbReference type="InterPro" id="IPR001190">
    <property type="entry name" value="SRCR"/>
</dbReference>
<dbReference type="OrthoDB" id="547291at2759"/>
<feature type="disulfide bond" evidence="2">
    <location>
        <begin position="145"/>
        <end position="155"/>
    </location>
</feature>
<proteinExistence type="predicted"/>
<dbReference type="FunFam" id="3.10.250.10:FF:000008">
    <property type="entry name" value="Lysyl oxidase homolog 2"/>
    <property type="match status" value="1"/>
</dbReference>
<dbReference type="SMART" id="SM00202">
    <property type="entry name" value="SR"/>
    <property type="match status" value="2"/>
</dbReference>
<feature type="domain" description="SRCR" evidence="4">
    <location>
        <begin position="87"/>
        <end position="176"/>
    </location>
</feature>
<gene>
    <name evidence="5" type="ORF">APICC_08899</name>
</gene>
<dbReference type="FunFam" id="3.10.250.10:FF:000035">
    <property type="entry name" value="Lysyl oxidase-like 2"/>
    <property type="match status" value="1"/>
</dbReference>
<feature type="compositionally biased region" description="Basic residues" evidence="3">
    <location>
        <begin position="192"/>
        <end position="204"/>
    </location>
</feature>
<evidence type="ECO:0000313" key="5">
    <source>
        <dbReference type="EMBL" id="PBC29812.1"/>
    </source>
</evidence>
<dbReference type="InterPro" id="IPR036772">
    <property type="entry name" value="SRCR-like_dom_sf"/>
</dbReference>
<evidence type="ECO:0000256" key="3">
    <source>
        <dbReference type="SAM" id="MobiDB-lite"/>
    </source>
</evidence>
<keyword evidence="6" id="KW-1185">Reference proteome</keyword>
<feature type="disulfide bond" evidence="2">
    <location>
        <begin position="101"/>
        <end position="165"/>
    </location>
</feature>
<reference evidence="5 6" key="1">
    <citation type="submission" date="2014-07" db="EMBL/GenBank/DDBJ databases">
        <title>Genomic and transcriptomic analysis on Apis cerana provide comprehensive insights into honey bee biology.</title>
        <authorList>
            <person name="Diao Q."/>
            <person name="Sun L."/>
            <person name="Zheng H."/>
            <person name="Zheng H."/>
            <person name="Xu S."/>
            <person name="Wang S."/>
            <person name="Zeng Z."/>
            <person name="Hu F."/>
            <person name="Su S."/>
            <person name="Wu J."/>
        </authorList>
    </citation>
    <scope>NUCLEOTIDE SEQUENCE [LARGE SCALE GENOMIC DNA]</scope>
    <source>
        <tissue evidence="5">Pupae without intestine</tissue>
    </source>
</reference>
<dbReference type="InterPro" id="IPR050912">
    <property type="entry name" value="LOX-like_protein"/>
</dbReference>
<evidence type="ECO:0000259" key="4">
    <source>
        <dbReference type="PROSITE" id="PS50287"/>
    </source>
</evidence>
<keyword evidence="1 2" id="KW-1015">Disulfide bond</keyword>
<evidence type="ECO:0000256" key="1">
    <source>
        <dbReference type="ARBA" id="ARBA00023157"/>
    </source>
</evidence>
<accession>A0A2A3EEV8</accession>
<dbReference type="EMBL" id="KZ288271">
    <property type="protein sequence ID" value="PBC29812.1"/>
    <property type="molecule type" value="Genomic_DNA"/>
</dbReference>
<dbReference type="PRINTS" id="PR00258">
    <property type="entry name" value="SPERACTRCPTR"/>
</dbReference>
<sequence length="310" mass="34748">MTLAIVVDICTANNDTWDKIREKKARLVKKLKKDFRKLKKQEGAVKLVGSENGGHEAFDKKSFEYSQTVFKIDHLKEQFFSNFKELGNVEILHDGKWGSVCDDEWDYLEANVVCRQLGFDGAIKPTANGHFGQARRRYWMDNVYCDGSEDELSKCRFDGWGASDCEGGEAAGVICARDQQQQEAEDGVRERSKARRKPEKRRIKDTHQQGVAIRLAGGRVHSEGRVEVKLGRSDWGVICGDGWSLFEAAVVCRQLGLGYASDAVQTNFFGGEKTPMAISGVQCRGNESSLTDCLHDKLLDCPGNFFFNSK</sequence>
<feature type="region of interest" description="Disordered" evidence="3">
    <location>
        <begin position="182"/>
        <end position="208"/>
    </location>
</feature>
<dbReference type="GO" id="GO:0016020">
    <property type="term" value="C:membrane"/>
    <property type="evidence" value="ECO:0007669"/>
    <property type="project" value="InterPro"/>
</dbReference>
<dbReference type="PANTHER" id="PTHR45817">
    <property type="entry name" value="LYSYL OXIDASE-LIKE-RELATED"/>
    <property type="match status" value="1"/>
</dbReference>
<protein>
    <submittedName>
        <fullName evidence="5">Scavenger receptor cysteine-rich domain-containing group B protein</fullName>
    </submittedName>
</protein>
<organism evidence="5 6">
    <name type="scientific">Apis cerana cerana</name>
    <name type="common">Oriental honeybee</name>
    <dbReference type="NCBI Taxonomy" id="94128"/>
    <lineage>
        <taxon>Eukaryota</taxon>
        <taxon>Metazoa</taxon>
        <taxon>Ecdysozoa</taxon>
        <taxon>Arthropoda</taxon>
        <taxon>Hexapoda</taxon>
        <taxon>Insecta</taxon>
        <taxon>Pterygota</taxon>
        <taxon>Neoptera</taxon>
        <taxon>Endopterygota</taxon>
        <taxon>Hymenoptera</taxon>
        <taxon>Apocrita</taxon>
        <taxon>Aculeata</taxon>
        <taxon>Apoidea</taxon>
        <taxon>Anthophila</taxon>
        <taxon>Apidae</taxon>
        <taxon>Apis</taxon>
    </lineage>
</organism>
<evidence type="ECO:0000256" key="2">
    <source>
        <dbReference type="PROSITE-ProRule" id="PRU00196"/>
    </source>
</evidence>
<comment type="caution">
    <text evidence="2">Lacks conserved residue(s) required for the propagation of feature annotation.</text>
</comment>
<dbReference type="PANTHER" id="PTHR45817:SF4">
    <property type="entry name" value="LYSYL OXIDASE-LIKE-RELATED"/>
    <property type="match status" value="1"/>
</dbReference>
<dbReference type="Pfam" id="PF00530">
    <property type="entry name" value="SRCR"/>
    <property type="match status" value="2"/>
</dbReference>
<dbReference type="AlphaFoldDB" id="A0A2A3EEV8"/>
<dbReference type="SUPFAM" id="SSF56487">
    <property type="entry name" value="SRCR-like"/>
    <property type="match status" value="2"/>
</dbReference>
<feature type="disulfide bond" evidence="2">
    <location>
        <begin position="283"/>
        <end position="293"/>
    </location>
</feature>